<name>A0A5N6S7I7_9BIFI</name>
<evidence type="ECO:0000259" key="4">
    <source>
        <dbReference type="PROSITE" id="PS50987"/>
    </source>
</evidence>
<comment type="caution">
    <text evidence="5">The sequence shown here is derived from an EMBL/GenBank/DDBJ whole genome shotgun (WGS) entry which is preliminary data.</text>
</comment>
<dbReference type="SUPFAM" id="SSF46785">
    <property type="entry name" value="Winged helix' DNA-binding domain"/>
    <property type="match status" value="1"/>
</dbReference>
<keyword evidence="1" id="KW-0805">Transcription regulation</keyword>
<dbReference type="SMART" id="SM00418">
    <property type="entry name" value="HTH_ARSR"/>
    <property type="match status" value="1"/>
</dbReference>
<dbReference type="Pfam" id="PF12840">
    <property type="entry name" value="HTH_20"/>
    <property type="match status" value="1"/>
</dbReference>
<dbReference type="InterPro" id="IPR036390">
    <property type="entry name" value="WH_DNA-bd_sf"/>
</dbReference>
<reference evidence="5 6" key="1">
    <citation type="submission" date="2018-04" db="EMBL/GenBank/DDBJ databases">
        <authorList>
            <person name="Eckel V.P."/>
            <person name="Vogel R.F."/>
        </authorList>
    </citation>
    <scope>NUCLEOTIDE SEQUENCE [LARGE SCALE GENOMIC DNA]</scope>
    <source>
        <strain evidence="6">TMW 2.1764</strain>
    </source>
</reference>
<dbReference type="AlphaFoldDB" id="A0A5N6S7I7"/>
<gene>
    <name evidence="5" type="ORF">DDE84_00705</name>
</gene>
<dbReference type="InterPro" id="IPR051081">
    <property type="entry name" value="HTH_MetalResp_TranReg"/>
</dbReference>
<dbReference type="InterPro" id="IPR001845">
    <property type="entry name" value="HTH_ArsR_DNA-bd_dom"/>
</dbReference>
<keyword evidence="6" id="KW-1185">Reference proteome</keyword>
<sequence length="101" mass="11579">MQVVSLTDDEVRVRVFKALADPARLGIVRILYLNSDEMNCTRIRVLLGGDDEIPNSTFSYHLKTLKEAGLTSTRKDGQSRYISLRTEFLDRYLPGFLQTLR</sequence>
<dbReference type="Gene3D" id="1.10.10.10">
    <property type="entry name" value="Winged helix-like DNA-binding domain superfamily/Winged helix DNA-binding domain"/>
    <property type="match status" value="1"/>
</dbReference>
<organism evidence="5 6">
    <name type="scientific">Bifidobacterium tibiigranuli</name>
    <dbReference type="NCBI Taxonomy" id="2172043"/>
    <lineage>
        <taxon>Bacteria</taxon>
        <taxon>Bacillati</taxon>
        <taxon>Actinomycetota</taxon>
        <taxon>Actinomycetes</taxon>
        <taxon>Bifidobacteriales</taxon>
        <taxon>Bifidobacteriaceae</taxon>
        <taxon>Bifidobacterium</taxon>
    </lineage>
</organism>
<protein>
    <submittedName>
        <fullName evidence="5">Transcriptional regulator</fullName>
    </submittedName>
</protein>
<accession>A0A5N6S7I7</accession>
<dbReference type="OrthoDB" id="4471357at2"/>
<evidence type="ECO:0000313" key="6">
    <source>
        <dbReference type="Proteomes" id="UP000325415"/>
    </source>
</evidence>
<evidence type="ECO:0000256" key="1">
    <source>
        <dbReference type="ARBA" id="ARBA00023015"/>
    </source>
</evidence>
<keyword evidence="2" id="KW-0238">DNA-binding</keyword>
<keyword evidence="3" id="KW-0804">Transcription</keyword>
<feature type="domain" description="HTH arsR-type" evidence="4">
    <location>
        <begin position="4"/>
        <end position="101"/>
    </location>
</feature>
<dbReference type="InterPro" id="IPR036388">
    <property type="entry name" value="WH-like_DNA-bd_sf"/>
</dbReference>
<evidence type="ECO:0000313" key="5">
    <source>
        <dbReference type="EMBL" id="KAE8130321.1"/>
    </source>
</evidence>
<dbReference type="InterPro" id="IPR011991">
    <property type="entry name" value="ArsR-like_HTH"/>
</dbReference>
<dbReference type="CDD" id="cd00090">
    <property type="entry name" value="HTH_ARSR"/>
    <property type="match status" value="1"/>
</dbReference>
<dbReference type="EMBL" id="QDAG01000001">
    <property type="protein sequence ID" value="KAE8130321.1"/>
    <property type="molecule type" value="Genomic_DNA"/>
</dbReference>
<dbReference type="Proteomes" id="UP000325415">
    <property type="component" value="Unassembled WGS sequence"/>
</dbReference>
<dbReference type="PROSITE" id="PS50987">
    <property type="entry name" value="HTH_ARSR_2"/>
    <property type="match status" value="1"/>
</dbReference>
<evidence type="ECO:0000256" key="2">
    <source>
        <dbReference type="ARBA" id="ARBA00023125"/>
    </source>
</evidence>
<evidence type="ECO:0000256" key="3">
    <source>
        <dbReference type="ARBA" id="ARBA00023163"/>
    </source>
</evidence>
<proteinExistence type="predicted"/>
<dbReference type="NCBIfam" id="NF033788">
    <property type="entry name" value="HTH_metalloreg"/>
    <property type="match status" value="1"/>
</dbReference>
<dbReference type="GO" id="GO:0003700">
    <property type="term" value="F:DNA-binding transcription factor activity"/>
    <property type="evidence" value="ECO:0007669"/>
    <property type="project" value="InterPro"/>
</dbReference>
<dbReference type="GO" id="GO:0003677">
    <property type="term" value="F:DNA binding"/>
    <property type="evidence" value="ECO:0007669"/>
    <property type="project" value="UniProtKB-KW"/>
</dbReference>
<dbReference type="PANTHER" id="PTHR33154:SF25">
    <property type="entry name" value="LMO0101 PROTEIN"/>
    <property type="match status" value="1"/>
</dbReference>
<dbReference type="PANTHER" id="PTHR33154">
    <property type="entry name" value="TRANSCRIPTIONAL REGULATOR, ARSR FAMILY"/>
    <property type="match status" value="1"/>
</dbReference>